<feature type="region of interest" description="Disordered" evidence="1">
    <location>
        <begin position="292"/>
        <end position="318"/>
    </location>
</feature>
<feature type="region of interest" description="Disordered" evidence="1">
    <location>
        <begin position="99"/>
        <end position="119"/>
    </location>
</feature>
<dbReference type="STRING" id="5627.A0A1C7MLM4"/>
<dbReference type="AlphaFoldDB" id="A0A1C7MLM4"/>
<name>A0A1C7MLM4_GRIFR</name>
<protein>
    <submittedName>
        <fullName evidence="2">Uncharacterized protein</fullName>
    </submittedName>
</protein>
<feature type="compositionally biased region" description="Polar residues" evidence="1">
    <location>
        <begin position="292"/>
        <end position="304"/>
    </location>
</feature>
<evidence type="ECO:0000313" key="2">
    <source>
        <dbReference type="EMBL" id="OBZ77567.1"/>
    </source>
</evidence>
<gene>
    <name evidence="2" type="ORF">A0H81_01938</name>
</gene>
<dbReference type="OrthoDB" id="2714962at2759"/>
<sequence>MDSGPGYFDQLAEGRPLSFSSLFPAADSHLLRPWSSDRGTISQLAAHTNVLFDASRQPAAEWQSVDDDPPRRIALEGKYCAIPYRPSIVKPASTPAEIALLPQGPPADPIKQKRTRETEAGVVEAPVNCEEKRRYRRIVDRIDISVRFGVHAHFAPYQPELTVPSWGAFCVTRAVADKDSVLWAEVIWEIALMNFRLELLDVDRDLLPALYAQEDSSAAAACQHDLLGIWGIKGFLRPMWMETDRVDELSADDWEVRREAFVRWAHVMQGWPGIDLQWDASALRDRGESRATLINGQSSPSDTVGVSAPSSASCASPSQDCEATLSRLAPTPPIPLRPPHSAQPSVFLPQEIGWLDALLLSWGYYDDPKAFVLDFEQDFEQVRGNPATRATWVRGKVAWLAQGDLILDTIENFLADGGCTTWGDDKTARIWAGLTQVVFKMQWVMTAAEVRLGGMQ</sequence>
<dbReference type="Proteomes" id="UP000092993">
    <property type="component" value="Unassembled WGS sequence"/>
</dbReference>
<organism evidence="2 3">
    <name type="scientific">Grifola frondosa</name>
    <name type="common">Maitake</name>
    <name type="synonym">Polyporus frondosus</name>
    <dbReference type="NCBI Taxonomy" id="5627"/>
    <lineage>
        <taxon>Eukaryota</taxon>
        <taxon>Fungi</taxon>
        <taxon>Dikarya</taxon>
        <taxon>Basidiomycota</taxon>
        <taxon>Agaricomycotina</taxon>
        <taxon>Agaricomycetes</taxon>
        <taxon>Polyporales</taxon>
        <taxon>Grifolaceae</taxon>
        <taxon>Grifola</taxon>
    </lineage>
</organism>
<proteinExistence type="predicted"/>
<evidence type="ECO:0000313" key="3">
    <source>
        <dbReference type="Proteomes" id="UP000092993"/>
    </source>
</evidence>
<evidence type="ECO:0000256" key="1">
    <source>
        <dbReference type="SAM" id="MobiDB-lite"/>
    </source>
</evidence>
<keyword evidence="3" id="KW-1185">Reference proteome</keyword>
<dbReference type="EMBL" id="LUGG01000002">
    <property type="protein sequence ID" value="OBZ77567.1"/>
    <property type="molecule type" value="Genomic_DNA"/>
</dbReference>
<accession>A0A1C7MLM4</accession>
<comment type="caution">
    <text evidence="2">The sequence shown here is derived from an EMBL/GenBank/DDBJ whole genome shotgun (WGS) entry which is preliminary data.</text>
</comment>
<reference evidence="2 3" key="1">
    <citation type="submission" date="2016-03" db="EMBL/GenBank/DDBJ databases">
        <title>Whole genome sequencing of Grifola frondosa 9006-11.</title>
        <authorList>
            <person name="Min B."/>
            <person name="Park H."/>
            <person name="Kim J.-G."/>
            <person name="Cho H."/>
            <person name="Oh Y.-L."/>
            <person name="Kong W.-S."/>
            <person name="Choi I.-G."/>
        </authorList>
    </citation>
    <scope>NUCLEOTIDE SEQUENCE [LARGE SCALE GENOMIC DNA]</scope>
    <source>
        <strain evidence="2 3">9006-11</strain>
    </source>
</reference>
<feature type="compositionally biased region" description="Low complexity" evidence="1">
    <location>
        <begin position="307"/>
        <end position="318"/>
    </location>
</feature>